<keyword evidence="2" id="KW-1185">Reference proteome</keyword>
<evidence type="ECO:0000313" key="2">
    <source>
        <dbReference type="Proteomes" id="UP000193922"/>
    </source>
</evidence>
<protein>
    <recommendedName>
        <fullName evidence="3">F-box domain-containing protein</fullName>
    </recommendedName>
</protein>
<organism evidence="1 2">
    <name type="scientific">Linderina pennispora</name>
    <dbReference type="NCBI Taxonomy" id="61395"/>
    <lineage>
        <taxon>Eukaryota</taxon>
        <taxon>Fungi</taxon>
        <taxon>Fungi incertae sedis</taxon>
        <taxon>Zoopagomycota</taxon>
        <taxon>Kickxellomycotina</taxon>
        <taxon>Kickxellomycetes</taxon>
        <taxon>Kickxellales</taxon>
        <taxon>Kickxellaceae</taxon>
        <taxon>Linderina</taxon>
    </lineage>
</organism>
<evidence type="ECO:0008006" key="3">
    <source>
        <dbReference type="Google" id="ProtNLM"/>
    </source>
</evidence>
<dbReference type="EMBL" id="MCFD01000014">
    <property type="protein sequence ID" value="ORX66739.1"/>
    <property type="molecule type" value="Genomic_DNA"/>
</dbReference>
<gene>
    <name evidence="1" type="ORF">DL89DRAFT_269776</name>
</gene>
<comment type="caution">
    <text evidence="1">The sequence shown here is derived from an EMBL/GenBank/DDBJ whole genome shotgun (WGS) entry which is preliminary data.</text>
</comment>
<sequence length="531" mass="60956">MTKNTLTLDHLTGGTILDRILGYLVGDLRLYSDRPSPYSDFYMLYEDHQTAIRYALVSRQWMEYLVPYILRTIYIVTRLSDEPPAGKFNLVHRVFRLQKTVVGMGGARHVKQLYIYNGDDELLPTLNTLLDGNGFGETSWPSLKEVIFHGNHTFHTELGEKEHANMIHSYLSRLAPSLATIYGISNPVLNAVDNRLSNKRLYLNTETHRHLTSTHFPHLITLDLDDTYGMRSYHLLTFFAPTLRNLTLRICLESLFTWQQFLGSATDTTVFKELTSSENPSQNKPLGSLCHPHPRLPAFYGPQTLLFPKLDTIDAVHIFNAHVDFNDLFPNIAVRSLLITELLENLPSINSMPLKHVDRLSLGFSHLFSSGYHDTWGSTYIQLFETYSKVRFADISIPLLPTTKLNWPNLLRLELVISQIDWSSFEIFLPDLLHLKILTVIKDSDDKSEYYAERLSNGIESYTPTSLHAISQTLEKFTYQRVFGGFDPSASEFIRQLILRAPQLMVVKAERKYIQPHLKTGKSQDIEFIFP</sequence>
<accession>A0A1Y1VZQ6</accession>
<dbReference type="AlphaFoldDB" id="A0A1Y1VZQ6"/>
<name>A0A1Y1VZQ6_9FUNG</name>
<reference evidence="1 2" key="1">
    <citation type="submission" date="2016-07" db="EMBL/GenBank/DDBJ databases">
        <title>Pervasive Adenine N6-methylation of Active Genes in Fungi.</title>
        <authorList>
            <consortium name="DOE Joint Genome Institute"/>
            <person name="Mondo S.J."/>
            <person name="Dannebaum R.O."/>
            <person name="Kuo R.C."/>
            <person name="Labutti K."/>
            <person name="Haridas S."/>
            <person name="Kuo A."/>
            <person name="Salamov A."/>
            <person name="Ahrendt S.R."/>
            <person name="Lipzen A."/>
            <person name="Sullivan W."/>
            <person name="Andreopoulos W.B."/>
            <person name="Clum A."/>
            <person name="Lindquist E."/>
            <person name="Daum C."/>
            <person name="Ramamoorthy G.K."/>
            <person name="Gryganskyi A."/>
            <person name="Culley D."/>
            <person name="Magnuson J.K."/>
            <person name="James T.Y."/>
            <person name="O'Malley M.A."/>
            <person name="Stajich J.E."/>
            <person name="Spatafora J.W."/>
            <person name="Visel A."/>
            <person name="Grigoriev I.V."/>
        </authorList>
    </citation>
    <scope>NUCLEOTIDE SEQUENCE [LARGE SCALE GENOMIC DNA]</scope>
    <source>
        <strain evidence="1 2">ATCC 12442</strain>
    </source>
</reference>
<dbReference type="Proteomes" id="UP000193922">
    <property type="component" value="Unassembled WGS sequence"/>
</dbReference>
<evidence type="ECO:0000313" key="1">
    <source>
        <dbReference type="EMBL" id="ORX66739.1"/>
    </source>
</evidence>
<dbReference type="GeneID" id="63805073"/>
<dbReference type="RefSeq" id="XP_040740698.1">
    <property type="nucleotide sequence ID" value="XM_040888425.1"/>
</dbReference>
<proteinExistence type="predicted"/>